<organism evidence="1 2">
    <name type="scientific">Armillaria ostoyae</name>
    <name type="common">Armillaria root rot fungus</name>
    <dbReference type="NCBI Taxonomy" id="47428"/>
    <lineage>
        <taxon>Eukaryota</taxon>
        <taxon>Fungi</taxon>
        <taxon>Dikarya</taxon>
        <taxon>Basidiomycota</taxon>
        <taxon>Agaricomycotina</taxon>
        <taxon>Agaricomycetes</taxon>
        <taxon>Agaricomycetidae</taxon>
        <taxon>Agaricales</taxon>
        <taxon>Marasmiineae</taxon>
        <taxon>Physalacriaceae</taxon>
        <taxon>Armillaria</taxon>
    </lineage>
</organism>
<gene>
    <name evidence="1" type="ORF">ARMOST_19386</name>
</gene>
<dbReference type="AlphaFoldDB" id="A0A284S4D2"/>
<keyword evidence="2" id="KW-1185">Reference proteome</keyword>
<dbReference type="EMBL" id="FUEG01000031">
    <property type="protein sequence ID" value="SJL15878.1"/>
    <property type="molecule type" value="Genomic_DNA"/>
</dbReference>
<protein>
    <submittedName>
        <fullName evidence="1">Uncharacterized protein</fullName>
    </submittedName>
</protein>
<name>A0A284S4D2_ARMOS</name>
<dbReference type="OrthoDB" id="10342044at2759"/>
<dbReference type="Proteomes" id="UP000219338">
    <property type="component" value="Unassembled WGS sequence"/>
</dbReference>
<evidence type="ECO:0000313" key="2">
    <source>
        <dbReference type="Proteomes" id="UP000219338"/>
    </source>
</evidence>
<proteinExistence type="predicted"/>
<sequence length="113" mass="12348">MLSSTVSDLSKSDELSGLFKVLSTNESSIGEVINDMVTILEGDGLEHSEDIDERDAIIDVNLKKGANDPVDDTVIIDNILNNSKGVKDATDKTYRTYVAYSLSGYMVLILFKV</sequence>
<accession>A0A284S4D2</accession>
<dbReference type="OMA" id="DATDKTY"/>
<reference evidence="2" key="1">
    <citation type="journal article" date="2017" name="Nat. Ecol. Evol.">
        <title>Genome expansion and lineage-specific genetic innovations in the forest pathogenic fungi Armillaria.</title>
        <authorList>
            <person name="Sipos G."/>
            <person name="Prasanna A.N."/>
            <person name="Walter M.C."/>
            <person name="O'Connor E."/>
            <person name="Balint B."/>
            <person name="Krizsan K."/>
            <person name="Kiss B."/>
            <person name="Hess J."/>
            <person name="Varga T."/>
            <person name="Slot J."/>
            <person name="Riley R."/>
            <person name="Boka B."/>
            <person name="Rigling D."/>
            <person name="Barry K."/>
            <person name="Lee J."/>
            <person name="Mihaltcheva S."/>
            <person name="LaButti K."/>
            <person name="Lipzen A."/>
            <person name="Waldron R."/>
            <person name="Moloney N.M."/>
            <person name="Sperisen C."/>
            <person name="Kredics L."/>
            <person name="Vagvoelgyi C."/>
            <person name="Patrignani A."/>
            <person name="Fitzpatrick D."/>
            <person name="Nagy I."/>
            <person name="Doyle S."/>
            <person name="Anderson J.B."/>
            <person name="Grigoriev I.V."/>
            <person name="Gueldener U."/>
            <person name="Muensterkoetter M."/>
            <person name="Nagy L.G."/>
        </authorList>
    </citation>
    <scope>NUCLEOTIDE SEQUENCE [LARGE SCALE GENOMIC DNA]</scope>
    <source>
        <strain evidence="2">C18/9</strain>
    </source>
</reference>
<evidence type="ECO:0000313" key="1">
    <source>
        <dbReference type="EMBL" id="SJL15878.1"/>
    </source>
</evidence>